<comment type="caution">
    <text evidence="2">The sequence shown here is derived from an EMBL/GenBank/DDBJ whole genome shotgun (WGS) entry which is preliminary data.</text>
</comment>
<evidence type="ECO:0000313" key="3">
    <source>
        <dbReference type="Proteomes" id="UP000320762"/>
    </source>
</evidence>
<name>A0A550BTC3_9AGAR</name>
<evidence type="ECO:0000256" key="1">
    <source>
        <dbReference type="SAM" id="MobiDB-lite"/>
    </source>
</evidence>
<dbReference type="Pfam" id="PF20414">
    <property type="entry name" value="DUF6698"/>
    <property type="match status" value="1"/>
</dbReference>
<dbReference type="EMBL" id="VDMD01000095">
    <property type="protein sequence ID" value="TRM55787.1"/>
    <property type="molecule type" value="Genomic_DNA"/>
</dbReference>
<feature type="compositionally biased region" description="Basic and acidic residues" evidence="1">
    <location>
        <begin position="113"/>
        <end position="127"/>
    </location>
</feature>
<evidence type="ECO:0000313" key="2">
    <source>
        <dbReference type="EMBL" id="TRM55787.1"/>
    </source>
</evidence>
<feature type="region of interest" description="Disordered" evidence="1">
    <location>
        <begin position="113"/>
        <end position="183"/>
    </location>
</feature>
<proteinExistence type="predicted"/>
<dbReference type="Proteomes" id="UP000320762">
    <property type="component" value="Unassembled WGS sequence"/>
</dbReference>
<sequence length="183" mass="20355">MRHPCIHRILRIVMLGKSAVTSGRATKARSPYAKILDVRSVTLPMLAFAATIAYFVLSSQPELSSEGSGGFEFNNFYDEQIRRLKRAQNTSVASNRRLQAFIEHLNKDLFPAHHDAKPQSERSKQEDAFNAALEEEAEQEKAEQEAQDAQERQRRANEMFGQENEHPSQGGDGPSGGDGSGQP</sequence>
<dbReference type="AlphaFoldDB" id="A0A550BTC3"/>
<dbReference type="OrthoDB" id="3220614at2759"/>
<feature type="compositionally biased region" description="Gly residues" evidence="1">
    <location>
        <begin position="170"/>
        <end position="183"/>
    </location>
</feature>
<keyword evidence="3" id="KW-1185">Reference proteome</keyword>
<organism evidence="2 3">
    <name type="scientific">Schizophyllum amplum</name>
    <dbReference type="NCBI Taxonomy" id="97359"/>
    <lineage>
        <taxon>Eukaryota</taxon>
        <taxon>Fungi</taxon>
        <taxon>Dikarya</taxon>
        <taxon>Basidiomycota</taxon>
        <taxon>Agaricomycotina</taxon>
        <taxon>Agaricomycetes</taxon>
        <taxon>Agaricomycetidae</taxon>
        <taxon>Agaricales</taxon>
        <taxon>Schizophyllaceae</taxon>
        <taxon>Schizophyllum</taxon>
    </lineage>
</organism>
<accession>A0A550BTC3</accession>
<feature type="compositionally biased region" description="Basic and acidic residues" evidence="1">
    <location>
        <begin position="139"/>
        <end position="157"/>
    </location>
</feature>
<protein>
    <submittedName>
        <fullName evidence="2">Uncharacterized protein</fullName>
    </submittedName>
</protein>
<gene>
    <name evidence="2" type="ORF">BD626DRAFT_278997</name>
</gene>
<reference evidence="2 3" key="1">
    <citation type="journal article" date="2019" name="New Phytol.">
        <title>Comparative genomics reveals unique wood-decay strategies and fruiting body development in the Schizophyllaceae.</title>
        <authorList>
            <person name="Almasi E."/>
            <person name="Sahu N."/>
            <person name="Krizsan K."/>
            <person name="Balint B."/>
            <person name="Kovacs G.M."/>
            <person name="Kiss B."/>
            <person name="Cseklye J."/>
            <person name="Drula E."/>
            <person name="Henrissat B."/>
            <person name="Nagy I."/>
            <person name="Chovatia M."/>
            <person name="Adam C."/>
            <person name="LaButti K."/>
            <person name="Lipzen A."/>
            <person name="Riley R."/>
            <person name="Grigoriev I.V."/>
            <person name="Nagy L.G."/>
        </authorList>
    </citation>
    <scope>NUCLEOTIDE SEQUENCE [LARGE SCALE GENOMIC DNA]</scope>
    <source>
        <strain evidence="2 3">NL-1724</strain>
    </source>
</reference>
<dbReference type="InterPro" id="IPR046521">
    <property type="entry name" value="DUF6698"/>
</dbReference>